<dbReference type="Gene3D" id="1.20.1260.10">
    <property type="match status" value="1"/>
</dbReference>
<dbReference type="InterPro" id="IPR012347">
    <property type="entry name" value="Ferritin-like"/>
</dbReference>
<reference evidence="3" key="1">
    <citation type="submission" date="2016-11" db="EMBL/GenBank/DDBJ databases">
        <authorList>
            <person name="Varghese N."/>
            <person name="Submissions S."/>
        </authorList>
    </citation>
    <scope>NUCLEOTIDE SEQUENCE [LARGE SCALE GENOMIC DNA]</scope>
    <source>
        <strain evidence="3">DSM 9756</strain>
    </source>
</reference>
<dbReference type="Proteomes" id="UP000184076">
    <property type="component" value="Unassembled WGS sequence"/>
</dbReference>
<dbReference type="OrthoDB" id="9808511at2"/>
<dbReference type="InterPro" id="IPR009078">
    <property type="entry name" value="Ferritin-like_SF"/>
</dbReference>
<keyword evidence="3" id="KW-1185">Reference proteome</keyword>
<evidence type="ECO:0000259" key="1">
    <source>
        <dbReference type="Pfam" id="PF02915"/>
    </source>
</evidence>
<organism evidence="2 3">
    <name type="scientific">Desulfacinum infernum DSM 9756</name>
    <dbReference type="NCBI Taxonomy" id="1121391"/>
    <lineage>
        <taxon>Bacteria</taxon>
        <taxon>Pseudomonadati</taxon>
        <taxon>Thermodesulfobacteriota</taxon>
        <taxon>Syntrophobacteria</taxon>
        <taxon>Syntrophobacterales</taxon>
        <taxon>Syntrophobacteraceae</taxon>
        <taxon>Desulfacinum</taxon>
    </lineage>
</organism>
<dbReference type="AlphaFoldDB" id="A0A1M5GW69"/>
<name>A0A1M5GW69_9BACT</name>
<evidence type="ECO:0000313" key="2">
    <source>
        <dbReference type="EMBL" id="SHG07907.1"/>
    </source>
</evidence>
<sequence length="169" mass="19633">MSANKPLIKVFEYALNQEETGKLFFQTALQRLGMGAAVSAFRRLIAEEEKHIAFINRILDELRQGREVDPGQLQDVILEPTDYFDERAKKEFLEQCIEGSMVPDVTVFNTAWLIEKDLSEFYGNMAEKAVGKTKSALEMLSRWERQHELFFRQFRDKLSETYAQMPWGG</sequence>
<evidence type="ECO:0000313" key="3">
    <source>
        <dbReference type="Proteomes" id="UP000184076"/>
    </source>
</evidence>
<proteinExistence type="predicted"/>
<dbReference type="Pfam" id="PF02915">
    <property type="entry name" value="Rubrerythrin"/>
    <property type="match status" value="1"/>
</dbReference>
<gene>
    <name evidence="2" type="ORF">SAMN02745206_03221</name>
</gene>
<dbReference type="InterPro" id="IPR003251">
    <property type="entry name" value="Rr_diiron-bd_dom"/>
</dbReference>
<dbReference type="STRING" id="1121391.SAMN02745206_03221"/>
<dbReference type="GO" id="GO:0046872">
    <property type="term" value="F:metal ion binding"/>
    <property type="evidence" value="ECO:0007669"/>
    <property type="project" value="InterPro"/>
</dbReference>
<dbReference type="GO" id="GO:0016491">
    <property type="term" value="F:oxidoreductase activity"/>
    <property type="evidence" value="ECO:0007669"/>
    <property type="project" value="InterPro"/>
</dbReference>
<accession>A0A1M5GW69</accession>
<dbReference type="CDD" id="cd01045">
    <property type="entry name" value="Ferritin_like_AB"/>
    <property type="match status" value="1"/>
</dbReference>
<feature type="domain" description="Rubrerythrin diiron-binding" evidence="1">
    <location>
        <begin position="10"/>
        <end position="153"/>
    </location>
</feature>
<protein>
    <submittedName>
        <fullName evidence="2">Rubrerythrin</fullName>
    </submittedName>
</protein>
<dbReference type="SUPFAM" id="SSF47240">
    <property type="entry name" value="Ferritin-like"/>
    <property type="match status" value="1"/>
</dbReference>
<dbReference type="EMBL" id="FQVB01000040">
    <property type="protein sequence ID" value="SHG07907.1"/>
    <property type="molecule type" value="Genomic_DNA"/>
</dbReference>
<dbReference type="RefSeq" id="WP_073041290.1">
    <property type="nucleotide sequence ID" value="NZ_FQVB01000040.1"/>
</dbReference>